<evidence type="ECO:0000313" key="2">
    <source>
        <dbReference type="EMBL" id="MBP1906753.1"/>
    </source>
</evidence>
<dbReference type="Gene3D" id="1.10.10.10">
    <property type="entry name" value="Winged helix-like DNA-binding domain superfamily/Winged helix DNA-binding domain"/>
    <property type="match status" value="1"/>
</dbReference>
<evidence type="ECO:0000313" key="3">
    <source>
        <dbReference type="Proteomes" id="UP001519272"/>
    </source>
</evidence>
<reference evidence="2 3" key="1">
    <citation type="submission" date="2021-03" db="EMBL/GenBank/DDBJ databases">
        <title>Genomic Encyclopedia of Type Strains, Phase IV (KMG-IV): sequencing the most valuable type-strain genomes for metagenomic binning, comparative biology and taxonomic classification.</title>
        <authorList>
            <person name="Goeker M."/>
        </authorList>
    </citation>
    <scope>NUCLEOTIDE SEQUENCE [LARGE SCALE GENOMIC DNA]</scope>
    <source>
        <strain evidence="2 3">DSM 14349</strain>
    </source>
</reference>
<dbReference type="InterPro" id="IPR036388">
    <property type="entry name" value="WH-like_DNA-bd_sf"/>
</dbReference>
<dbReference type="Proteomes" id="UP001519272">
    <property type="component" value="Unassembled WGS sequence"/>
</dbReference>
<sequence length="105" mass="11811">MRDNIKGGALTETTLLVLLALHRSNHGYGIMKFIESSTKGRVVLGAGTLYGAIQALEKKKWIVLNSKDEAQNKKKEYIITELGQQKVKEELQRMEEIQQLALSII</sequence>
<dbReference type="InterPro" id="IPR005149">
    <property type="entry name" value="Tscrpt_reg_PadR_N"/>
</dbReference>
<evidence type="ECO:0000259" key="1">
    <source>
        <dbReference type="Pfam" id="PF03551"/>
    </source>
</evidence>
<gene>
    <name evidence="2" type="ORF">J2Z32_003417</name>
</gene>
<dbReference type="PANTHER" id="PTHR33169:SF13">
    <property type="entry name" value="PADR-FAMILY TRANSCRIPTIONAL REGULATOR"/>
    <property type="match status" value="1"/>
</dbReference>
<dbReference type="EMBL" id="JAGGKG010000018">
    <property type="protein sequence ID" value="MBP1906753.1"/>
    <property type="molecule type" value="Genomic_DNA"/>
</dbReference>
<proteinExistence type="predicted"/>
<dbReference type="GO" id="GO:0003677">
    <property type="term" value="F:DNA binding"/>
    <property type="evidence" value="ECO:0007669"/>
    <property type="project" value="UniProtKB-KW"/>
</dbReference>
<keyword evidence="2" id="KW-0238">DNA-binding</keyword>
<dbReference type="Pfam" id="PF03551">
    <property type="entry name" value="PadR"/>
    <property type="match status" value="1"/>
</dbReference>
<keyword evidence="3" id="KW-1185">Reference proteome</keyword>
<dbReference type="InterPro" id="IPR052509">
    <property type="entry name" value="Metal_resp_DNA-bind_regulator"/>
</dbReference>
<comment type="caution">
    <text evidence="2">The sequence shown here is derived from an EMBL/GenBank/DDBJ whole genome shotgun (WGS) entry which is preliminary data.</text>
</comment>
<dbReference type="PANTHER" id="PTHR33169">
    <property type="entry name" value="PADR-FAMILY TRANSCRIPTIONAL REGULATOR"/>
    <property type="match status" value="1"/>
</dbReference>
<feature type="domain" description="Transcription regulator PadR N-terminal" evidence="1">
    <location>
        <begin position="16"/>
        <end position="88"/>
    </location>
</feature>
<accession>A0ABS4FVZ4</accession>
<name>A0ABS4FVZ4_9BACL</name>
<protein>
    <submittedName>
        <fullName evidence="2">DNA-binding PadR family transcriptional regulator</fullName>
    </submittedName>
</protein>
<dbReference type="SUPFAM" id="SSF46785">
    <property type="entry name" value="Winged helix' DNA-binding domain"/>
    <property type="match status" value="1"/>
</dbReference>
<dbReference type="InterPro" id="IPR036390">
    <property type="entry name" value="WH_DNA-bd_sf"/>
</dbReference>
<organism evidence="2 3">
    <name type="scientific">Paenibacillus turicensis</name>
    <dbReference type="NCBI Taxonomy" id="160487"/>
    <lineage>
        <taxon>Bacteria</taxon>
        <taxon>Bacillati</taxon>
        <taxon>Bacillota</taxon>
        <taxon>Bacilli</taxon>
        <taxon>Bacillales</taxon>
        <taxon>Paenibacillaceae</taxon>
        <taxon>Paenibacillus</taxon>
    </lineage>
</organism>